<keyword evidence="2" id="KW-0812">Transmembrane</keyword>
<feature type="transmembrane region" description="Helical" evidence="2">
    <location>
        <begin position="20"/>
        <end position="44"/>
    </location>
</feature>
<feature type="region of interest" description="Disordered" evidence="1">
    <location>
        <begin position="219"/>
        <end position="242"/>
    </location>
</feature>
<accession>A0AAX6G225</accession>
<evidence type="ECO:0000256" key="2">
    <source>
        <dbReference type="SAM" id="Phobius"/>
    </source>
</evidence>
<reference evidence="3" key="1">
    <citation type="journal article" date="2023" name="GigaByte">
        <title>Genome assembly of the bearded iris, Iris pallida Lam.</title>
        <authorList>
            <person name="Bruccoleri R.E."/>
            <person name="Oakeley E.J."/>
            <person name="Faust A.M.E."/>
            <person name="Altorfer M."/>
            <person name="Dessus-Babus S."/>
            <person name="Burckhardt D."/>
            <person name="Oertli M."/>
            <person name="Naumann U."/>
            <person name="Petersen F."/>
            <person name="Wong J."/>
        </authorList>
    </citation>
    <scope>NUCLEOTIDE SEQUENCE</scope>
    <source>
        <strain evidence="3">GSM-AAB239-AS_SAM_17_03QT</strain>
    </source>
</reference>
<feature type="region of interest" description="Disordered" evidence="1">
    <location>
        <begin position="54"/>
        <end position="120"/>
    </location>
</feature>
<feature type="compositionally biased region" description="Low complexity" evidence="1">
    <location>
        <begin position="59"/>
        <end position="68"/>
    </location>
</feature>
<feature type="compositionally biased region" description="Acidic residues" evidence="1">
    <location>
        <begin position="69"/>
        <end position="94"/>
    </location>
</feature>
<dbReference type="PANTHER" id="PTHR36715:SF1">
    <property type="entry name" value="PROTEIN, PUTATIVE-RELATED"/>
    <property type="match status" value="1"/>
</dbReference>
<evidence type="ECO:0000313" key="3">
    <source>
        <dbReference type="EMBL" id="KAJ6822385.1"/>
    </source>
</evidence>
<organism evidence="3 4">
    <name type="scientific">Iris pallida</name>
    <name type="common">Sweet iris</name>
    <dbReference type="NCBI Taxonomy" id="29817"/>
    <lineage>
        <taxon>Eukaryota</taxon>
        <taxon>Viridiplantae</taxon>
        <taxon>Streptophyta</taxon>
        <taxon>Embryophyta</taxon>
        <taxon>Tracheophyta</taxon>
        <taxon>Spermatophyta</taxon>
        <taxon>Magnoliopsida</taxon>
        <taxon>Liliopsida</taxon>
        <taxon>Asparagales</taxon>
        <taxon>Iridaceae</taxon>
        <taxon>Iridoideae</taxon>
        <taxon>Irideae</taxon>
        <taxon>Iris</taxon>
    </lineage>
</organism>
<feature type="compositionally biased region" description="Polar residues" evidence="1">
    <location>
        <begin position="97"/>
        <end position="106"/>
    </location>
</feature>
<proteinExistence type="predicted"/>
<dbReference type="PANTHER" id="PTHR36715">
    <property type="entry name" value="BNAANNG41370D PROTEIN"/>
    <property type="match status" value="1"/>
</dbReference>
<keyword evidence="4" id="KW-1185">Reference proteome</keyword>
<dbReference type="AlphaFoldDB" id="A0AAX6G225"/>
<keyword evidence="2" id="KW-0472">Membrane</keyword>
<keyword evidence="2" id="KW-1133">Transmembrane helix</keyword>
<sequence length="242" mass="26773">METPLLLELENLNFTSDLKAIWTFAALVLAAIFATRSRALLLLLPRIFLSGKSVISRPSSSSDASFSYSDDDDDDNSSSDDDGSDDEDEDDDHNEETTPPLSSSYNIYEEEEEEEEEFQGQYGNYDRVVKFWDEAFRSGPPPSSSVLTAEEEAETGGHLAVVRLWDARSPEVVATWRAEGEAVAAGFGRREERVHVMDGTGRVTVVDLRNVRSALGESWRPERPSCPGEGDGIGKEDKLMVV</sequence>
<evidence type="ECO:0000256" key="1">
    <source>
        <dbReference type="SAM" id="MobiDB-lite"/>
    </source>
</evidence>
<dbReference type="EMBL" id="JANAVB010024400">
    <property type="protein sequence ID" value="KAJ6822385.1"/>
    <property type="molecule type" value="Genomic_DNA"/>
</dbReference>
<name>A0AAX6G225_IRIPA</name>
<feature type="compositionally biased region" description="Acidic residues" evidence="1">
    <location>
        <begin position="108"/>
        <end position="118"/>
    </location>
</feature>
<protein>
    <submittedName>
        <fullName evidence="3">Leucine-rich repeat extensin-like protein 3</fullName>
    </submittedName>
</protein>
<reference evidence="3" key="2">
    <citation type="submission" date="2023-04" db="EMBL/GenBank/DDBJ databases">
        <authorList>
            <person name="Bruccoleri R.E."/>
            <person name="Oakeley E.J."/>
            <person name="Faust A.-M."/>
            <person name="Dessus-Babus S."/>
            <person name="Altorfer M."/>
            <person name="Burckhardt D."/>
            <person name="Oertli M."/>
            <person name="Naumann U."/>
            <person name="Petersen F."/>
            <person name="Wong J."/>
        </authorList>
    </citation>
    <scope>NUCLEOTIDE SEQUENCE</scope>
    <source>
        <strain evidence="3">GSM-AAB239-AS_SAM_17_03QT</strain>
        <tissue evidence="3">Leaf</tissue>
    </source>
</reference>
<dbReference type="Proteomes" id="UP001140949">
    <property type="component" value="Unassembled WGS sequence"/>
</dbReference>
<feature type="compositionally biased region" description="Basic and acidic residues" evidence="1">
    <location>
        <begin position="232"/>
        <end position="242"/>
    </location>
</feature>
<comment type="caution">
    <text evidence="3">The sequence shown here is derived from an EMBL/GenBank/DDBJ whole genome shotgun (WGS) entry which is preliminary data.</text>
</comment>
<evidence type="ECO:0000313" key="4">
    <source>
        <dbReference type="Proteomes" id="UP001140949"/>
    </source>
</evidence>
<gene>
    <name evidence="3" type="ORF">M6B38_389120</name>
</gene>